<dbReference type="EMBL" id="CP034170">
    <property type="protein sequence ID" value="AZI57934.1"/>
    <property type="molecule type" value="Genomic_DNA"/>
</dbReference>
<accession>A0A3G8ZTY2</accession>
<dbReference type="InterPro" id="IPR011256">
    <property type="entry name" value="Reg_factor_effector_dom_sf"/>
</dbReference>
<dbReference type="OrthoDB" id="2156220at2"/>
<dbReference type="SUPFAM" id="SSF55136">
    <property type="entry name" value="Probable bacterial effector-binding domain"/>
    <property type="match status" value="1"/>
</dbReference>
<reference evidence="1 2" key="1">
    <citation type="submission" date="2018-11" db="EMBL/GenBank/DDBJ databases">
        <authorList>
            <person name="Da X."/>
        </authorList>
    </citation>
    <scope>NUCLEOTIDE SEQUENCE [LARGE SCALE GENOMIC DNA]</scope>
    <source>
        <strain evidence="1 2">S14-144</strain>
    </source>
</reference>
<dbReference type="AlphaFoldDB" id="A0A3G8ZTY2"/>
<dbReference type="Pfam" id="PF04832">
    <property type="entry name" value="SOUL"/>
    <property type="match status" value="1"/>
</dbReference>
<organism evidence="1 2">
    <name type="scientific">Nakamurella antarctica</name>
    <dbReference type="NCBI Taxonomy" id="1902245"/>
    <lineage>
        <taxon>Bacteria</taxon>
        <taxon>Bacillati</taxon>
        <taxon>Actinomycetota</taxon>
        <taxon>Actinomycetes</taxon>
        <taxon>Nakamurellales</taxon>
        <taxon>Nakamurellaceae</taxon>
        <taxon>Nakamurella</taxon>
    </lineage>
</organism>
<keyword evidence="2" id="KW-1185">Reference proteome</keyword>
<dbReference type="Proteomes" id="UP000268084">
    <property type="component" value="Chromosome"/>
</dbReference>
<dbReference type="PANTHER" id="PTHR11220">
    <property type="entry name" value="HEME-BINDING PROTEIN-RELATED"/>
    <property type="match status" value="1"/>
</dbReference>
<dbReference type="InterPro" id="IPR006917">
    <property type="entry name" value="SOUL_heme-bd"/>
</dbReference>
<dbReference type="RefSeq" id="WP_124798803.1">
    <property type="nucleotide sequence ID" value="NZ_CP034170.1"/>
</dbReference>
<dbReference type="Gene3D" id="3.20.80.10">
    <property type="entry name" value="Regulatory factor, effector binding domain"/>
    <property type="match status" value="1"/>
</dbReference>
<evidence type="ECO:0000313" key="2">
    <source>
        <dbReference type="Proteomes" id="UP000268084"/>
    </source>
</evidence>
<sequence>MTEIQPYEVEQRYPDFEVRRYPAHVLVQVDVDADFFKAGNMGFRPLINYISGNNADQSKIAMTSPVTQHPGDGGVEAGSHTVSFVMPADMDAASAPAPSDPKVRTLAVPAGLVAARRFSGGADESRFAENAHTLLQKVAASGFETIDDPWFARYDPPWMPGFLRRNEALVRVQG</sequence>
<dbReference type="PANTHER" id="PTHR11220:SF1">
    <property type="entry name" value="HEME-BINDING PROTEIN 2"/>
    <property type="match status" value="1"/>
</dbReference>
<gene>
    <name evidence="1" type="ORF">EH165_07055</name>
</gene>
<proteinExistence type="predicted"/>
<dbReference type="KEGG" id="nak:EH165_07055"/>
<reference evidence="1 2" key="2">
    <citation type="submission" date="2018-12" db="EMBL/GenBank/DDBJ databases">
        <title>Nakamurella antarcticus sp. nov., isolated from Antarctica South Shetland Islands soil.</title>
        <authorList>
            <person name="Peng F."/>
        </authorList>
    </citation>
    <scope>NUCLEOTIDE SEQUENCE [LARGE SCALE GENOMIC DNA]</scope>
    <source>
        <strain evidence="1 2">S14-144</strain>
    </source>
</reference>
<protein>
    <submittedName>
        <fullName evidence="1">Heme-binding protein</fullName>
    </submittedName>
</protein>
<name>A0A3G8ZTY2_9ACTN</name>
<evidence type="ECO:0000313" key="1">
    <source>
        <dbReference type="EMBL" id="AZI57934.1"/>
    </source>
</evidence>